<organism evidence="2 3">
    <name type="scientific">Coprinellus micaceus</name>
    <name type="common">Glistening ink-cap mushroom</name>
    <name type="synonym">Coprinus micaceus</name>
    <dbReference type="NCBI Taxonomy" id="71717"/>
    <lineage>
        <taxon>Eukaryota</taxon>
        <taxon>Fungi</taxon>
        <taxon>Dikarya</taxon>
        <taxon>Basidiomycota</taxon>
        <taxon>Agaricomycotina</taxon>
        <taxon>Agaricomycetes</taxon>
        <taxon>Agaricomycetidae</taxon>
        <taxon>Agaricales</taxon>
        <taxon>Agaricineae</taxon>
        <taxon>Psathyrellaceae</taxon>
        <taxon>Coprinellus</taxon>
    </lineage>
</organism>
<reference evidence="2 3" key="1">
    <citation type="journal article" date="2019" name="Nat. Ecol. Evol.">
        <title>Megaphylogeny resolves global patterns of mushroom evolution.</title>
        <authorList>
            <person name="Varga T."/>
            <person name="Krizsan K."/>
            <person name="Foldi C."/>
            <person name="Dima B."/>
            <person name="Sanchez-Garcia M."/>
            <person name="Sanchez-Ramirez S."/>
            <person name="Szollosi G.J."/>
            <person name="Szarkandi J.G."/>
            <person name="Papp V."/>
            <person name="Albert L."/>
            <person name="Andreopoulos W."/>
            <person name="Angelini C."/>
            <person name="Antonin V."/>
            <person name="Barry K.W."/>
            <person name="Bougher N.L."/>
            <person name="Buchanan P."/>
            <person name="Buyck B."/>
            <person name="Bense V."/>
            <person name="Catcheside P."/>
            <person name="Chovatia M."/>
            <person name="Cooper J."/>
            <person name="Damon W."/>
            <person name="Desjardin D."/>
            <person name="Finy P."/>
            <person name="Geml J."/>
            <person name="Haridas S."/>
            <person name="Hughes K."/>
            <person name="Justo A."/>
            <person name="Karasinski D."/>
            <person name="Kautmanova I."/>
            <person name="Kiss B."/>
            <person name="Kocsube S."/>
            <person name="Kotiranta H."/>
            <person name="LaButti K.M."/>
            <person name="Lechner B.E."/>
            <person name="Liimatainen K."/>
            <person name="Lipzen A."/>
            <person name="Lukacs Z."/>
            <person name="Mihaltcheva S."/>
            <person name="Morgado L.N."/>
            <person name="Niskanen T."/>
            <person name="Noordeloos M.E."/>
            <person name="Ohm R.A."/>
            <person name="Ortiz-Santana B."/>
            <person name="Ovrebo C."/>
            <person name="Racz N."/>
            <person name="Riley R."/>
            <person name="Savchenko A."/>
            <person name="Shiryaev A."/>
            <person name="Soop K."/>
            <person name="Spirin V."/>
            <person name="Szebenyi C."/>
            <person name="Tomsovsky M."/>
            <person name="Tulloss R.E."/>
            <person name="Uehling J."/>
            <person name="Grigoriev I.V."/>
            <person name="Vagvolgyi C."/>
            <person name="Papp T."/>
            <person name="Martin F.M."/>
            <person name="Miettinen O."/>
            <person name="Hibbett D.S."/>
            <person name="Nagy L.G."/>
        </authorList>
    </citation>
    <scope>NUCLEOTIDE SEQUENCE [LARGE SCALE GENOMIC DNA]</scope>
    <source>
        <strain evidence="2 3">FP101781</strain>
    </source>
</reference>
<name>A0A4Y7T2Y1_COPMI</name>
<protein>
    <submittedName>
        <fullName evidence="2">Uncharacterized protein</fullName>
    </submittedName>
</protein>
<accession>A0A4Y7T2Y1</accession>
<dbReference type="EMBL" id="QPFP01000032">
    <property type="protein sequence ID" value="TEB28513.1"/>
    <property type="molecule type" value="Genomic_DNA"/>
</dbReference>
<proteinExistence type="predicted"/>
<dbReference type="OrthoDB" id="2889147at2759"/>
<gene>
    <name evidence="2" type="ORF">FA13DRAFT_1735654</name>
</gene>
<evidence type="ECO:0000313" key="2">
    <source>
        <dbReference type="EMBL" id="TEB28513.1"/>
    </source>
</evidence>
<dbReference type="AlphaFoldDB" id="A0A4Y7T2Y1"/>
<sequence>MSLQTPPPSCTGLDAVHDPTETKSDFTTAIDVPPLIEISADDFLQDEQQMKKLKAKFCNVIYAHADQGTIDNIVDESLKLCGGSQETLSTVLQTKFFVGHTPFYWAIRGFHGGST</sequence>
<comment type="caution">
    <text evidence="2">The sequence shown here is derived from an EMBL/GenBank/DDBJ whole genome shotgun (WGS) entry which is preliminary data.</text>
</comment>
<keyword evidence="3" id="KW-1185">Reference proteome</keyword>
<evidence type="ECO:0000313" key="3">
    <source>
        <dbReference type="Proteomes" id="UP000298030"/>
    </source>
</evidence>
<dbReference type="Proteomes" id="UP000298030">
    <property type="component" value="Unassembled WGS sequence"/>
</dbReference>
<evidence type="ECO:0000256" key="1">
    <source>
        <dbReference type="SAM" id="MobiDB-lite"/>
    </source>
</evidence>
<feature type="region of interest" description="Disordered" evidence="1">
    <location>
        <begin position="1"/>
        <end position="21"/>
    </location>
</feature>